<reference evidence="2 3" key="1">
    <citation type="submission" date="2019-07" db="EMBL/GenBank/DDBJ databases">
        <title>Whole genome shotgun sequence of Enterococcus thailandicus NBRC 101867.</title>
        <authorList>
            <person name="Hosoyama A."/>
            <person name="Uohara A."/>
            <person name="Ohji S."/>
            <person name="Ichikawa N."/>
        </authorList>
    </citation>
    <scope>NUCLEOTIDE SEQUENCE [LARGE SCALE GENOMIC DNA]</scope>
    <source>
        <strain evidence="2 3">NBRC 101867</strain>
    </source>
</reference>
<comment type="caution">
    <text evidence="2">The sequence shown here is derived from an EMBL/GenBank/DDBJ whole genome shotgun (WGS) entry which is preliminary data.</text>
</comment>
<proteinExistence type="predicted"/>
<dbReference type="RefSeq" id="WP_071869358.1">
    <property type="nucleotide sequence ID" value="NZ_BJUG01000019.1"/>
</dbReference>
<feature type="transmembrane region" description="Helical" evidence="1">
    <location>
        <begin position="340"/>
        <end position="359"/>
    </location>
</feature>
<keyword evidence="1" id="KW-0472">Membrane</keyword>
<protein>
    <submittedName>
        <fullName evidence="2">Uncharacterized protein</fullName>
    </submittedName>
</protein>
<feature type="transmembrane region" description="Helical" evidence="1">
    <location>
        <begin position="20"/>
        <end position="42"/>
    </location>
</feature>
<evidence type="ECO:0000313" key="2">
    <source>
        <dbReference type="EMBL" id="GEK38193.1"/>
    </source>
</evidence>
<keyword evidence="1" id="KW-1133">Transmembrane helix</keyword>
<sequence>MKNEQACKELRKSNNVFKQFLKYQLLQIVVLYSVANLVFLFFPDALFGTFKIVLLFIWIGFPLLPCILIEQRFIKRNLVFLKEIFLEPVVEKEKLYFRFIEGEVSMDLEMLSKHRDQIVVGVDYVFIYFSELQLHLPVQKEEIMKEAQWRDLIDSPKEKQNRVKTLKVQRKDKNLSYNFRYVTEVATSDVAVLLTKFWCICFCLTIYWIALLAFFLPILLPTGQKVFIVLLLAINGGYSWFLSLSNKRRRDVLLGSPTFSEPFPTFQIQDDFLVYQLGGKSGTFALSKISLVNERAANVFSVKLGKIYFYGSDFPSKLPWGDSRWEISHKKGHLFRNRNLILVNFMLVVAYCVFFQFILSLF</sequence>
<evidence type="ECO:0000256" key="1">
    <source>
        <dbReference type="SAM" id="Phobius"/>
    </source>
</evidence>
<keyword evidence="1" id="KW-0812">Transmembrane</keyword>
<feature type="transmembrane region" description="Helical" evidence="1">
    <location>
        <begin position="226"/>
        <end position="244"/>
    </location>
</feature>
<dbReference type="OrthoDB" id="9932817at2"/>
<gene>
    <name evidence="2" type="ORF">ETH01_24800</name>
</gene>
<evidence type="ECO:0000313" key="3">
    <source>
        <dbReference type="Proteomes" id="UP000321361"/>
    </source>
</evidence>
<name>A0A510WGA0_ENTTH</name>
<feature type="transmembrane region" description="Helical" evidence="1">
    <location>
        <begin position="48"/>
        <end position="69"/>
    </location>
</feature>
<organism evidence="2 3">
    <name type="scientific">Enterococcus thailandicus</name>
    <dbReference type="NCBI Taxonomy" id="417368"/>
    <lineage>
        <taxon>Bacteria</taxon>
        <taxon>Bacillati</taxon>
        <taxon>Bacillota</taxon>
        <taxon>Bacilli</taxon>
        <taxon>Lactobacillales</taxon>
        <taxon>Enterococcaceae</taxon>
        <taxon>Enterococcus</taxon>
    </lineage>
</organism>
<dbReference type="EMBL" id="BJUG01000019">
    <property type="protein sequence ID" value="GEK38193.1"/>
    <property type="molecule type" value="Genomic_DNA"/>
</dbReference>
<dbReference type="Proteomes" id="UP000321361">
    <property type="component" value="Unassembled WGS sequence"/>
</dbReference>
<accession>A0A510WGA0</accession>
<feature type="transmembrane region" description="Helical" evidence="1">
    <location>
        <begin position="197"/>
        <end position="220"/>
    </location>
</feature>
<dbReference type="AlphaFoldDB" id="A0A510WGA0"/>